<keyword evidence="1" id="KW-0472">Membrane</keyword>
<sequence length="93" mass="9802">MTTMVLGNDGFGFTTQGRWRATLAHGGILASLVAVIAAFWSVLALVVALLAHPVPTMTTLERDGARGVPAVVRQGTATVVTVMRDGLKTRKAR</sequence>
<reference evidence="3" key="2">
    <citation type="submission" date="2016-04" db="EMBL/GenBank/DDBJ databases">
        <title>First Complete Genome Sequence of a Subdivision 6 Acidobacterium.</title>
        <authorList>
            <person name="Huang S."/>
            <person name="Vieira S."/>
            <person name="Bunk B."/>
            <person name="Riedel T."/>
            <person name="Sproeer C."/>
            <person name="Overmann J."/>
        </authorList>
    </citation>
    <scope>NUCLEOTIDE SEQUENCE [LARGE SCALE GENOMIC DNA]</scope>
    <source>
        <strain evidence="3">DSM 100886 HEG_-6_39</strain>
    </source>
</reference>
<proteinExistence type="predicted"/>
<dbReference type="EMBL" id="CP015136">
    <property type="protein sequence ID" value="AMY10366.1"/>
    <property type="molecule type" value="Genomic_DNA"/>
</dbReference>
<dbReference type="Proteomes" id="UP000076079">
    <property type="component" value="Chromosome"/>
</dbReference>
<keyword evidence="1" id="KW-1133">Transmembrane helix</keyword>
<accession>A0A143PPS4</accession>
<reference evidence="2 3" key="1">
    <citation type="journal article" date="2016" name="Genome Announc.">
        <title>First Complete Genome Sequence of a Subdivision 6 Acidobacterium Strain.</title>
        <authorList>
            <person name="Huang S."/>
            <person name="Vieira S."/>
            <person name="Bunk B."/>
            <person name="Riedel T."/>
            <person name="Sproer C."/>
            <person name="Overmann J."/>
        </authorList>
    </citation>
    <scope>NUCLEOTIDE SEQUENCE [LARGE SCALE GENOMIC DNA]</scope>
    <source>
        <strain evidence="3">DSM 100886 HEG_-6_39</strain>
    </source>
</reference>
<gene>
    <name evidence="2" type="ORF">LuPra_03596</name>
</gene>
<evidence type="ECO:0000313" key="2">
    <source>
        <dbReference type="EMBL" id="AMY10366.1"/>
    </source>
</evidence>
<dbReference type="KEGG" id="abac:LuPra_03596"/>
<protein>
    <submittedName>
        <fullName evidence="2">Uncharacterized protein</fullName>
    </submittedName>
</protein>
<name>A0A143PPS4_LUTPR</name>
<dbReference type="AlphaFoldDB" id="A0A143PPS4"/>
<keyword evidence="3" id="KW-1185">Reference proteome</keyword>
<keyword evidence="1" id="KW-0812">Transmembrane</keyword>
<evidence type="ECO:0000313" key="3">
    <source>
        <dbReference type="Proteomes" id="UP000076079"/>
    </source>
</evidence>
<organism evidence="2 3">
    <name type="scientific">Luteitalea pratensis</name>
    <dbReference type="NCBI Taxonomy" id="1855912"/>
    <lineage>
        <taxon>Bacteria</taxon>
        <taxon>Pseudomonadati</taxon>
        <taxon>Acidobacteriota</taxon>
        <taxon>Vicinamibacteria</taxon>
        <taxon>Vicinamibacterales</taxon>
        <taxon>Vicinamibacteraceae</taxon>
        <taxon>Luteitalea</taxon>
    </lineage>
</organism>
<evidence type="ECO:0000256" key="1">
    <source>
        <dbReference type="SAM" id="Phobius"/>
    </source>
</evidence>
<dbReference type="STRING" id="1855912.LuPra_03596"/>
<dbReference type="RefSeq" id="WP_157899348.1">
    <property type="nucleotide sequence ID" value="NZ_CP015136.1"/>
</dbReference>
<feature type="transmembrane region" description="Helical" evidence="1">
    <location>
        <begin position="28"/>
        <end position="51"/>
    </location>
</feature>